<sequence>MGVKNPGAVPQRGHGRKLNTILGWFLVMFATAEALGLGLPILGLAVGVNTGLILPANSCEESVGEYAMTLMGDTTFRPSDLPSCSAYMVLDSRLKVQSSNMDARTRSRILDLISANGMKAAGSFVMIPQEKGYVVISYQMGARYAEDGLNRALPSPETVLNGCMAVNVILVAVVGILLLGRYLRRGVAPLSRAVDYIGAGNLDFTVGSSTVREFDQVLGSMDVMKTNLRSSLESEWRTQEESRQRTAALAHDLKTPLTGIAGWADLLGETDLDADQTEYLNRLASEEKRMEELTSALIQSSLSTPETGPERRYCDLSGLVNTVIDMVRGQVLDKSIDLEIGEFTADEVNLDADLTVQALGNVLVNAVEHTPDQGRIRIGVELDAPDRQMMKQPGCLVFTVEDSGPGFTRQDLERATEQSYMGDPSRSGHHFGLGLSVAKRDAREQGGDISLGSSDDLGGAKVVLTFKTESRRG</sequence>
<evidence type="ECO:0000256" key="1">
    <source>
        <dbReference type="ARBA" id="ARBA00000085"/>
    </source>
</evidence>
<evidence type="ECO:0000256" key="7">
    <source>
        <dbReference type="ARBA" id="ARBA00022692"/>
    </source>
</evidence>
<keyword evidence="6" id="KW-0808">Transferase</keyword>
<dbReference type="Proteomes" id="UP000033652">
    <property type="component" value="Unassembled WGS sequence"/>
</dbReference>
<dbReference type="EC" id="2.7.13.3" evidence="3"/>
<dbReference type="Gene3D" id="3.30.565.10">
    <property type="entry name" value="Histidine kinase-like ATPase, C-terminal domain"/>
    <property type="match status" value="1"/>
</dbReference>
<evidence type="ECO:0000259" key="14">
    <source>
        <dbReference type="PROSITE" id="PS50885"/>
    </source>
</evidence>
<evidence type="ECO:0000313" key="16">
    <source>
        <dbReference type="Proteomes" id="UP000033652"/>
    </source>
</evidence>
<dbReference type="CDD" id="cd00082">
    <property type="entry name" value="HisKA"/>
    <property type="match status" value="1"/>
</dbReference>
<keyword evidence="8" id="KW-0547">Nucleotide-binding</keyword>
<dbReference type="Gene3D" id="1.10.287.130">
    <property type="match status" value="1"/>
</dbReference>
<dbReference type="GO" id="GO:0005886">
    <property type="term" value="C:plasma membrane"/>
    <property type="evidence" value="ECO:0007669"/>
    <property type="project" value="UniProtKB-SubCell"/>
</dbReference>
<dbReference type="InterPro" id="IPR003594">
    <property type="entry name" value="HATPase_dom"/>
</dbReference>
<dbReference type="EMBL" id="JXBX01000009">
    <property type="protein sequence ID" value="KJY53141.1"/>
    <property type="molecule type" value="Genomic_DNA"/>
</dbReference>
<evidence type="ECO:0000259" key="13">
    <source>
        <dbReference type="PROSITE" id="PS50109"/>
    </source>
</evidence>
<comment type="catalytic activity">
    <reaction evidence="1">
        <text>ATP + protein L-histidine = ADP + protein N-phospho-L-histidine.</text>
        <dbReference type="EC" id="2.7.13.3"/>
    </reaction>
</comment>
<dbReference type="InterPro" id="IPR036890">
    <property type="entry name" value="HATPase_C_sf"/>
</dbReference>
<dbReference type="InterPro" id="IPR008358">
    <property type="entry name" value="Sig_transdc_His_kin/Pase_MprB"/>
</dbReference>
<reference evidence="15 16" key="1">
    <citation type="submission" date="2014-12" db="EMBL/GenBank/DDBJ databases">
        <title>Comparative genomics of the lactic acid bacteria isolated from the honey bee gut.</title>
        <authorList>
            <person name="Ellegaard K.M."/>
            <person name="Tamarit D."/>
            <person name="Javelind E."/>
            <person name="Olofsson T."/>
            <person name="Andersson S.G."/>
            <person name="Vasquez A."/>
        </authorList>
    </citation>
    <scope>NUCLEOTIDE SEQUENCE [LARGE SCALE GENOMIC DNA]</scope>
    <source>
        <strain evidence="15 16">Bma6</strain>
    </source>
</reference>
<keyword evidence="9" id="KW-0418">Kinase</keyword>
<dbReference type="AlphaFoldDB" id="A0ABD4AEX3"/>
<dbReference type="PROSITE" id="PS50109">
    <property type="entry name" value="HIS_KIN"/>
    <property type="match status" value="1"/>
</dbReference>
<evidence type="ECO:0000256" key="8">
    <source>
        <dbReference type="ARBA" id="ARBA00022741"/>
    </source>
</evidence>
<gene>
    <name evidence="15" type="ORF">JF68_04790</name>
</gene>
<feature type="transmembrane region" description="Helical" evidence="12">
    <location>
        <begin position="21"/>
        <end position="46"/>
    </location>
</feature>
<evidence type="ECO:0000256" key="9">
    <source>
        <dbReference type="ARBA" id="ARBA00022777"/>
    </source>
</evidence>
<evidence type="ECO:0000256" key="12">
    <source>
        <dbReference type="SAM" id="Phobius"/>
    </source>
</evidence>
<dbReference type="PANTHER" id="PTHR44936:SF10">
    <property type="entry name" value="SENSOR PROTEIN RSTB"/>
    <property type="match status" value="1"/>
</dbReference>
<dbReference type="RefSeq" id="WP_045921173.1">
    <property type="nucleotide sequence ID" value="NZ_KQ033865.1"/>
</dbReference>
<dbReference type="Pfam" id="PF00512">
    <property type="entry name" value="HisKA"/>
    <property type="match status" value="1"/>
</dbReference>
<dbReference type="SUPFAM" id="SSF55874">
    <property type="entry name" value="ATPase domain of HSP90 chaperone/DNA topoisomerase II/histidine kinase"/>
    <property type="match status" value="1"/>
</dbReference>
<keyword evidence="7 12" id="KW-0812">Transmembrane</keyword>
<keyword evidence="12" id="KW-0472">Membrane</keyword>
<dbReference type="SMART" id="SM00388">
    <property type="entry name" value="HisKA"/>
    <property type="match status" value="1"/>
</dbReference>
<dbReference type="PROSITE" id="PS50885">
    <property type="entry name" value="HAMP"/>
    <property type="match status" value="1"/>
</dbReference>
<protein>
    <recommendedName>
        <fullName evidence="3">histidine kinase</fullName>
        <ecNumber evidence="3">2.7.13.3</ecNumber>
    </recommendedName>
</protein>
<dbReference type="GO" id="GO:0004673">
    <property type="term" value="F:protein histidine kinase activity"/>
    <property type="evidence" value="ECO:0007669"/>
    <property type="project" value="UniProtKB-EC"/>
</dbReference>
<evidence type="ECO:0000256" key="3">
    <source>
        <dbReference type="ARBA" id="ARBA00012438"/>
    </source>
</evidence>
<dbReference type="PRINTS" id="PR01780">
    <property type="entry name" value="LANTIREGPROT"/>
</dbReference>
<keyword evidence="10" id="KW-0067">ATP-binding</keyword>
<dbReference type="InterPro" id="IPR003660">
    <property type="entry name" value="HAMP_dom"/>
</dbReference>
<dbReference type="GO" id="GO:0005524">
    <property type="term" value="F:ATP binding"/>
    <property type="evidence" value="ECO:0007669"/>
    <property type="project" value="UniProtKB-KW"/>
</dbReference>
<feature type="transmembrane region" description="Helical" evidence="12">
    <location>
        <begin position="159"/>
        <end position="183"/>
    </location>
</feature>
<dbReference type="Gene3D" id="6.10.340.10">
    <property type="match status" value="1"/>
</dbReference>
<feature type="domain" description="Histidine kinase" evidence="13">
    <location>
        <begin position="248"/>
        <end position="470"/>
    </location>
</feature>
<dbReference type="SMART" id="SM00387">
    <property type="entry name" value="HATPase_c"/>
    <property type="match status" value="1"/>
</dbReference>
<evidence type="ECO:0000256" key="5">
    <source>
        <dbReference type="ARBA" id="ARBA00022553"/>
    </source>
</evidence>
<keyword evidence="11 12" id="KW-1133">Transmembrane helix</keyword>
<accession>A0ABD4AEX3</accession>
<evidence type="ECO:0000313" key="15">
    <source>
        <dbReference type="EMBL" id="KJY53141.1"/>
    </source>
</evidence>
<dbReference type="SUPFAM" id="SSF47384">
    <property type="entry name" value="Homodimeric domain of signal transducing histidine kinase"/>
    <property type="match status" value="1"/>
</dbReference>
<dbReference type="Pfam" id="PF02518">
    <property type="entry name" value="HATPase_c"/>
    <property type="match status" value="1"/>
</dbReference>
<dbReference type="CDD" id="cd00075">
    <property type="entry name" value="HATPase"/>
    <property type="match status" value="1"/>
</dbReference>
<dbReference type="PANTHER" id="PTHR44936">
    <property type="entry name" value="SENSOR PROTEIN CREC"/>
    <property type="match status" value="1"/>
</dbReference>
<dbReference type="InterPro" id="IPR005467">
    <property type="entry name" value="His_kinase_dom"/>
</dbReference>
<feature type="domain" description="HAMP" evidence="14">
    <location>
        <begin position="181"/>
        <end position="233"/>
    </location>
</feature>
<evidence type="ECO:0000256" key="2">
    <source>
        <dbReference type="ARBA" id="ARBA00004651"/>
    </source>
</evidence>
<comment type="subcellular location">
    <subcellularLocation>
        <location evidence="2">Cell membrane</location>
        <topology evidence="2">Multi-pass membrane protein</topology>
    </subcellularLocation>
</comment>
<name>A0ABD4AEX3_9BIFI</name>
<dbReference type="InterPro" id="IPR036097">
    <property type="entry name" value="HisK_dim/P_sf"/>
</dbReference>
<keyword evidence="4" id="KW-1003">Cell membrane</keyword>
<keyword evidence="5" id="KW-0597">Phosphoprotein</keyword>
<dbReference type="InterPro" id="IPR003661">
    <property type="entry name" value="HisK_dim/P_dom"/>
</dbReference>
<organism evidence="15 16">
    <name type="scientific">Bifidobacterium coryneforme</name>
    <dbReference type="NCBI Taxonomy" id="1687"/>
    <lineage>
        <taxon>Bacteria</taxon>
        <taxon>Bacillati</taxon>
        <taxon>Actinomycetota</taxon>
        <taxon>Actinomycetes</taxon>
        <taxon>Bifidobacteriales</taxon>
        <taxon>Bifidobacteriaceae</taxon>
        <taxon>Bifidobacterium</taxon>
    </lineage>
</organism>
<evidence type="ECO:0000256" key="10">
    <source>
        <dbReference type="ARBA" id="ARBA00022840"/>
    </source>
</evidence>
<evidence type="ECO:0000256" key="11">
    <source>
        <dbReference type="ARBA" id="ARBA00022989"/>
    </source>
</evidence>
<dbReference type="InterPro" id="IPR050980">
    <property type="entry name" value="2C_sensor_his_kinase"/>
</dbReference>
<evidence type="ECO:0000256" key="6">
    <source>
        <dbReference type="ARBA" id="ARBA00022679"/>
    </source>
</evidence>
<proteinExistence type="predicted"/>
<evidence type="ECO:0000256" key="4">
    <source>
        <dbReference type="ARBA" id="ARBA00022475"/>
    </source>
</evidence>
<comment type="caution">
    <text evidence="15">The sequence shown here is derived from an EMBL/GenBank/DDBJ whole genome shotgun (WGS) entry which is preliminary data.</text>
</comment>